<dbReference type="AlphaFoldDB" id="A0A0P1AJD4"/>
<protein>
    <submittedName>
        <fullName evidence="1">Uncharacterized protein</fullName>
    </submittedName>
</protein>
<dbReference type="GeneID" id="36405898"/>
<name>A0A0P1AJD4_PLAHL</name>
<organism evidence="1 2">
    <name type="scientific">Plasmopara halstedii</name>
    <name type="common">Downy mildew of sunflower</name>
    <dbReference type="NCBI Taxonomy" id="4781"/>
    <lineage>
        <taxon>Eukaryota</taxon>
        <taxon>Sar</taxon>
        <taxon>Stramenopiles</taxon>
        <taxon>Oomycota</taxon>
        <taxon>Peronosporomycetes</taxon>
        <taxon>Peronosporales</taxon>
        <taxon>Peronosporaceae</taxon>
        <taxon>Plasmopara</taxon>
    </lineage>
</organism>
<dbReference type="EMBL" id="CCYD01000523">
    <property type="protein sequence ID" value="CEG40657.1"/>
    <property type="molecule type" value="Genomic_DNA"/>
</dbReference>
<sequence>MRSMMEISAAKEVAIREHEWISKQNTPVCGNKETRLTNLPWSTLSANGLESSFICCLLGLLTGPGKLTEPDQVFDKLDRSEFPFFAMFRFIASCQAEICAHLKFLQESEFGSRTNA</sequence>
<evidence type="ECO:0000313" key="1">
    <source>
        <dbReference type="EMBL" id="CEG40657.1"/>
    </source>
</evidence>
<reference evidence="2" key="1">
    <citation type="submission" date="2014-09" db="EMBL/GenBank/DDBJ databases">
        <authorList>
            <person name="Sharma Rahul"/>
            <person name="Thines Marco"/>
        </authorList>
    </citation>
    <scope>NUCLEOTIDE SEQUENCE [LARGE SCALE GENOMIC DNA]</scope>
</reference>
<dbReference type="Proteomes" id="UP000054928">
    <property type="component" value="Unassembled WGS sequence"/>
</dbReference>
<accession>A0A0P1AJD4</accession>
<proteinExistence type="predicted"/>
<evidence type="ECO:0000313" key="2">
    <source>
        <dbReference type="Proteomes" id="UP000054928"/>
    </source>
</evidence>
<dbReference type="RefSeq" id="XP_024577026.1">
    <property type="nucleotide sequence ID" value="XM_024726339.1"/>
</dbReference>
<keyword evidence="2" id="KW-1185">Reference proteome</keyword>